<evidence type="ECO:0000256" key="2">
    <source>
        <dbReference type="ARBA" id="ARBA00022801"/>
    </source>
</evidence>
<reference evidence="3" key="1">
    <citation type="submission" date="2022-09" db="EMBL/GenBank/DDBJ databases">
        <title>Aureispira anguillicida sp. nov., isolated from Leptocephalus of Japanese eel Anguilla japonica.</title>
        <authorList>
            <person name="Yuasa K."/>
            <person name="Mekata T."/>
            <person name="Ikunari K."/>
        </authorList>
    </citation>
    <scope>NUCLEOTIDE SEQUENCE</scope>
    <source>
        <strain evidence="3">EL160426</strain>
    </source>
</reference>
<organism evidence="3 4">
    <name type="scientific">Aureispira anguillae</name>
    <dbReference type="NCBI Taxonomy" id="2864201"/>
    <lineage>
        <taxon>Bacteria</taxon>
        <taxon>Pseudomonadati</taxon>
        <taxon>Bacteroidota</taxon>
        <taxon>Saprospiria</taxon>
        <taxon>Saprospirales</taxon>
        <taxon>Saprospiraceae</taxon>
        <taxon>Aureispira</taxon>
    </lineage>
</organism>
<proteinExistence type="inferred from homology"/>
<keyword evidence="2" id="KW-0378">Hydrolase</keyword>
<dbReference type="SUPFAM" id="SSF54637">
    <property type="entry name" value="Thioesterase/thiol ester dehydrase-isomerase"/>
    <property type="match status" value="1"/>
</dbReference>
<gene>
    <name evidence="3" type="ORF">AsAng_0057170</name>
</gene>
<protein>
    <submittedName>
        <fullName evidence="3">Thioesterase family protein</fullName>
    </submittedName>
</protein>
<dbReference type="InterPro" id="IPR029069">
    <property type="entry name" value="HotDog_dom_sf"/>
</dbReference>
<evidence type="ECO:0000256" key="1">
    <source>
        <dbReference type="ARBA" id="ARBA00005953"/>
    </source>
</evidence>
<dbReference type="KEGG" id="aup:AsAng_0057170"/>
<dbReference type="AlphaFoldDB" id="A0A916DWQ3"/>
<keyword evidence="4" id="KW-1185">Reference proteome</keyword>
<evidence type="ECO:0000313" key="3">
    <source>
        <dbReference type="EMBL" id="BDS14935.1"/>
    </source>
</evidence>
<dbReference type="Pfam" id="PF13279">
    <property type="entry name" value="4HBT_2"/>
    <property type="match status" value="1"/>
</dbReference>
<dbReference type="InterPro" id="IPR050563">
    <property type="entry name" value="4-hydroxybenzoyl-CoA_TE"/>
</dbReference>
<dbReference type="PANTHER" id="PTHR31793:SF27">
    <property type="entry name" value="NOVEL THIOESTERASE SUPERFAMILY DOMAIN AND SAPOSIN A-TYPE DOMAIN CONTAINING PROTEIN (0610012H03RIK)"/>
    <property type="match status" value="1"/>
</dbReference>
<name>A0A916DWQ3_9BACT</name>
<dbReference type="Gene3D" id="3.10.129.10">
    <property type="entry name" value="Hotdog Thioesterase"/>
    <property type="match status" value="1"/>
</dbReference>
<sequence>MNNWYTKNNNSKSMRVKLKDHQQYIFSTTIRTRITDLNYGGHVGNEMMLIFAQQARVDFLNSLGYGELTLAGKGIIMTDAAVVYKSETHAGDTLKIELALDDLTTIGFDLYYKISNQKTNREVARVKTGILCFDYELKKIATLPTEVVDKINALLG</sequence>
<comment type="similarity">
    <text evidence="1">Belongs to the 4-hydroxybenzoyl-CoA thioesterase family.</text>
</comment>
<evidence type="ECO:0000313" key="4">
    <source>
        <dbReference type="Proteomes" id="UP001060919"/>
    </source>
</evidence>
<dbReference type="EMBL" id="AP026867">
    <property type="protein sequence ID" value="BDS14935.1"/>
    <property type="molecule type" value="Genomic_DNA"/>
</dbReference>
<dbReference type="PANTHER" id="PTHR31793">
    <property type="entry name" value="4-HYDROXYBENZOYL-COA THIOESTERASE FAMILY MEMBER"/>
    <property type="match status" value="1"/>
</dbReference>
<dbReference type="Proteomes" id="UP001060919">
    <property type="component" value="Chromosome"/>
</dbReference>
<dbReference type="CDD" id="cd00586">
    <property type="entry name" value="4HBT"/>
    <property type="match status" value="1"/>
</dbReference>
<accession>A0A916DWQ3</accession>
<dbReference type="GO" id="GO:0047617">
    <property type="term" value="F:fatty acyl-CoA hydrolase activity"/>
    <property type="evidence" value="ECO:0007669"/>
    <property type="project" value="TreeGrafter"/>
</dbReference>